<evidence type="ECO:0000313" key="4">
    <source>
        <dbReference type="Proteomes" id="UP000238220"/>
    </source>
</evidence>
<sequence length="388" mass="40909">MPASGTAGSASSSGGNRSGSPYISTTFRFAWLARAIGTRLSWFKGGQATPPKPPFHLPAAHHSCAIRGSISSLPAAGSHLGRKCPARGYTGAFASARNLPMIKGSIVELVTPADSNGAIKFESLEALVDWHVVEGSAALLVGDTLDAALDLDAEERLELWRRVVWQAEGRIAVIAGLSADQLETSLEFARAADEAGVDAVLLTLPATPFPSKDKLLRYVEAVAKAVKQPLLLRSRAERIAPSTVDALARIEGVSGFVDGASDITRARELLALHLPVGFALYAGNDLAAMPFVLEGFAGGVSTTANLVPRMVRKLHDAALSGDRAEAEALQKPLQSLLQAQPEDNLPRAVQWALIEMGRVAESTPPLALSQAKDYASLRRALRSAGCAI</sequence>
<keyword evidence="2" id="KW-0456">Lyase</keyword>
<reference evidence="3 4" key="1">
    <citation type="submission" date="2018-02" db="EMBL/GenBank/DDBJ databases">
        <title>Genome sequencing of Solimonas sp. HR-BB.</title>
        <authorList>
            <person name="Lee Y."/>
            <person name="Jeon C.O."/>
        </authorList>
    </citation>
    <scope>NUCLEOTIDE SEQUENCE [LARGE SCALE GENOMIC DNA]</scope>
    <source>
        <strain evidence="3 4">HR-BB</strain>
    </source>
</reference>
<accession>A0A2S5TC72</accession>
<dbReference type="Proteomes" id="UP000238220">
    <property type="component" value="Unassembled WGS sequence"/>
</dbReference>
<dbReference type="InterPro" id="IPR002220">
    <property type="entry name" value="DapA-like"/>
</dbReference>
<dbReference type="SMART" id="SM01130">
    <property type="entry name" value="DHDPS"/>
    <property type="match status" value="1"/>
</dbReference>
<dbReference type="GO" id="GO:0008840">
    <property type="term" value="F:4-hydroxy-tetrahydrodipicolinate synthase activity"/>
    <property type="evidence" value="ECO:0007669"/>
    <property type="project" value="TreeGrafter"/>
</dbReference>
<keyword evidence="4" id="KW-1185">Reference proteome</keyword>
<dbReference type="SUPFAM" id="SSF51569">
    <property type="entry name" value="Aldolase"/>
    <property type="match status" value="1"/>
</dbReference>
<evidence type="ECO:0000256" key="2">
    <source>
        <dbReference type="ARBA" id="ARBA00023239"/>
    </source>
</evidence>
<protein>
    <submittedName>
        <fullName evidence="3">4-hydroxy-tetrahydrodipicolinate synthase</fullName>
    </submittedName>
</protein>
<dbReference type="EMBL" id="PSNW01000012">
    <property type="protein sequence ID" value="PPE72428.1"/>
    <property type="molecule type" value="Genomic_DNA"/>
</dbReference>
<gene>
    <name evidence="3" type="ORF">C3942_17945</name>
</gene>
<organism evidence="3 4">
    <name type="scientific">Solimonas fluminis</name>
    <dbReference type="NCBI Taxonomy" id="2086571"/>
    <lineage>
        <taxon>Bacteria</taxon>
        <taxon>Pseudomonadati</taxon>
        <taxon>Pseudomonadota</taxon>
        <taxon>Gammaproteobacteria</taxon>
        <taxon>Nevskiales</taxon>
        <taxon>Nevskiaceae</taxon>
        <taxon>Solimonas</taxon>
    </lineage>
</organism>
<dbReference type="Pfam" id="PF00701">
    <property type="entry name" value="DHDPS"/>
    <property type="match status" value="1"/>
</dbReference>
<comment type="caution">
    <text evidence="3">The sequence shown here is derived from an EMBL/GenBank/DDBJ whole genome shotgun (WGS) entry which is preliminary data.</text>
</comment>
<dbReference type="PANTHER" id="PTHR12128:SF66">
    <property type="entry name" value="4-HYDROXY-2-OXOGLUTARATE ALDOLASE, MITOCHONDRIAL"/>
    <property type="match status" value="1"/>
</dbReference>
<dbReference type="GO" id="GO:0005829">
    <property type="term" value="C:cytosol"/>
    <property type="evidence" value="ECO:0007669"/>
    <property type="project" value="TreeGrafter"/>
</dbReference>
<dbReference type="OrthoDB" id="5741132at2"/>
<dbReference type="InterPro" id="IPR013785">
    <property type="entry name" value="Aldolase_TIM"/>
</dbReference>
<evidence type="ECO:0000256" key="1">
    <source>
        <dbReference type="ARBA" id="ARBA00007592"/>
    </source>
</evidence>
<dbReference type="Gene3D" id="3.20.20.70">
    <property type="entry name" value="Aldolase class I"/>
    <property type="match status" value="1"/>
</dbReference>
<name>A0A2S5TC72_9GAMM</name>
<dbReference type="AlphaFoldDB" id="A0A2S5TC72"/>
<dbReference type="PANTHER" id="PTHR12128">
    <property type="entry name" value="DIHYDRODIPICOLINATE SYNTHASE"/>
    <property type="match status" value="1"/>
</dbReference>
<comment type="similarity">
    <text evidence="1">Belongs to the DapA family.</text>
</comment>
<evidence type="ECO:0000313" key="3">
    <source>
        <dbReference type="EMBL" id="PPE72428.1"/>
    </source>
</evidence>
<proteinExistence type="inferred from homology"/>